<evidence type="ECO:0000313" key="2">
    <source>
        <dbReference type="EMBL" id="GBM43688.1"/>
    </source>
</evidence>
<comment type="caution">
    <text evidence="2">The sequence shown here is derived from an EMBL/GenBank/DDBJ whole genome shotgun (WGS) entry which is preliminary data.</text>
</comment>
<reference evidence="2 3" key="1">
    <citation type="journal article" date="2019" name="Sci. Rep.">
        <title>Orb-weaving spider Araneus ventricosus genome elucidates the spidroin gene catalogue.</title>
        <authorList>
            <person name="Kono N."/>
            <person name="Nakamura H."/>
            <person name="Ohtoshi R."/>
            <person name="Moran D.A.P."/>
            <person name="Shinohara A."/>
            <person name="Yoshida Y."/>
            <person name="Fujiwara M."/>
            <person name="Mori M."/>
            <person name="Tomita M."/>
            <person name="Arakawa K."/>
        </authorList>
    </citation>
    <scope>NUCLEOTIDE SEQUENCE [LARGE SCALE GENOMIC DNA]</scope>
</reference>
<proteinExistence type="predicted"/>
<name>A0A4Y2FTI4_ARAVE</name>
<protein>
    <recommendedName>
        <fullName evidence="4">PiggyBac transposable element-derived protein domain-containing protein</fullName>
    </recommendedName>
</protein>
<dbReference type="OrthoDB" id="6779804at2759"/>
<dbReference type="AlphaFoldDB" id="A0A4Y2FTI4"/>
<gene>
    <name evidence="2" type="ORF">AVEN_26555_1</name>
</gene>
<keyword evidence="3" id="KW-1185">Reference proteome</keyword>
<organism evidence="2 3">
    <name type="scientific">Araneus ventricosus</name>
    <name type="common">Orbweaver spider</name>
    <name type="synonym">Epeira ventricosa</name>
    <dbReference type="NCBI Taxonomy" id="182803"/>
    <lineage>
        <taxon>Eukaryota</taxon>
        <taxon>Metazoa</taxon>
        <taxon>Ecdysozoa</taxon>
        <taxon>Arthropoda</taxon>
        <taxon>Chelicerata</taxon>
        <taxon>Arachnida</taxon>
        <taxon>Araneae</taxon>
        <taxon>Araneomorphae</taxon>
        <taxon>Entelegynae</taxon>
        <taxon>Araneoidea</taxon>
        <taxon>Araneidae</taxon>
        <taxon>Araneus</taxon>
    </lineage>
</organism>
<evidence type="ECO:0000256" key="1">
    <source>
        <dbReference type="SAM" id="MobiDB-lite"/>
    </source>
</evidence>
<evidence type="ECO:0008006" key="4">
    <source>
        <dbReference type="Google" id="ProtNLM"/>
    </source>
</evidence>
<sequence length="184" mass="21234">MTVVSEHFRSLKAGITYWCGSPQERGHDTESEEDGDSGNEKVNDSEWFSSRDGVQWRKTKFSQNIRTRCHNIVSRLPGTKRPAKDVTSPVQSWGLFIHDDTMQLIVQFTNIFIEKSPPNLPRERDLLWRPLESFSLPLHFISHLAMRHQAEELPSFMPDAKKRQLFCVCAIGQRIYIRAFVSSG</sequence>
<feature type="region of interest" description="Disordered" evidence="1">
    <location>
        <begin position="22"/>
        <end position="45"/>
    </location>
</feature>
<dbReference type="Proteomes" id="UP000499080">
    <property type="component" value="Unassembled WGS sequence"/>
</dbReference>
<dbReference type="EMBL" id="BGPR01001038">
    <property type="protein sequence ID" value="GBM43688.1"/>
    <property type="molecule type" value="Genomic_DNA"/>
</dbReference>
<evidence type="ECO:0000313" key="3">
    <source>
        <dbReference type="Proteomes" id="UP000499080"/>
    </source>
</evidence>
<accession>A0A4Y2FTI4</accession>